<comment type="caution">
    <text evidence="2">The sequence shown here is derived from an EMBL/GenBank/DDBJ whole genome shotgun (WGS) entry which is preliminary data.</text>
</comment>
<reference evidence="2 3" key="1">
    <citation type="submission" date="2021-06" db="EMBL/GenBank/DDBJ databases">
        <title>Actinoplanes lichenicola sp. nov., and Actinoplanes ovalisporus sp. nov., isolated from lichen in Thailand.</title>
        <authorList>
            <person name="Saeng-In P."/>
            <person name="Kanchanasin P."/>
            <person name="Yuki M."/>
            <person name="Kudo T."/>
            <person name="Ohkuma M."/>
            <person name="Phongsopitanun W."/>
            <person name="Tanasupawat S."/>
        </authorList>
    </citation>
    <scope>NUCLEOTIDE SEQUENCE [LARGE SCALE GENOMIC DNA]</scope>
    <source>
        <strain evidence="2 3">NBRC 110975</strain>
    </source>
</reference>
<dbReference type="PANTHER" id="PTHR43861">
    <property type="entry name" value="TRANS-ACONITATE 2-METHYLTRANSFERASE-RELATED"/>
    <property type="match status" value="1"/>
</dbReference>
<dbReference type="Pfam" id="PF08241">
    <property type="entry name" value="Methyltransf_11"/>
    <property type="match status" value="1"/>
</dbReference>
<dbReference type="GO" id="GO:0032259">
    <property type="term" value="P:methylation"/>
    <property type="evidence" value="ECO:0007669"/>
    <property type="project" value="UniProtKB-KW"/>
</dbReference>
<proteinExistence type="predicted"/>
<evidence type="ECO:0000259" key="1">
    <source>
        <dbReference type="Pfam" id="PF08241"/>
    </source>
</evidence>
<dbReference type="EMBL" id="JAHKKG010000014">
    <property type="protein sequence ID" value="MBU2669215.1"/>
    <property type="molecule type" value="Genomic_DNA"/>
</dbReference>
<keyword evidence="2" id="KW-0489">Methyltransferase</keyword>
<dbReference type="PANTHER" id="PTHR43861:SF1">
    <property type="entry name" value="TRANS-ACONITATE 2-METHYLTRANSFERASE"/>
    <property type="match status" value="1"/>
</dbReference>
<dbReference type="Gene3D" id="3.40.50.150">
    <property type="entry name" value="Vaccinia Virus protein VP39"/>
    <property type="match status" value="1"/>
</dbReference>
<dbReference type="SUPFAM" id="SSF53335">
    <property type="entry name" value="S-adenosyl-L-methionine-dependent methyltransferases"/>
    <property type="match status" value="1"/>
</dbReference>
<dbReference type="Proteomes" id="UP001519654">
    <property type="component" value="Unassembled WGS sequence"/>
</dbReference>
<sequence length="257" mass="26823">MTVAETFDRVAAQYDNVGVDFFTPLAAALVTAAQPHPGDRVLDAGCGRGAALLAAAGAVGPEGHVTGIDFAPGMVERTAAATASLPQVTVQWGDAQAPAFPDESFDLITAALVLFFLPDPPAALTAYRKLLRPGGRLAFSSFAAHDPRYPAALRLLSTFAPAPAARPQIDPLFETPDSLRAATTAAGFARTTVTEVSVESTFDNAERLVTWIGSHMGSQVVEAVPVDRRPAATEALAASLEWPLTTTTRINITVADA</sequence>
<dbReference type="InterPro" id="IPR013216">
    <property type="entry name" value="Methyltransf_11"/>
</dbReference>
<name>A0ABS5Z0J6_9ACTN</name>
<dbReference type="RefSeq" id="WP_215793560.1">
    <property type="nucleotide sequence ID" value="NZ_JAHKKG010000014.1"/>
</dbReference>
<organism evidence="2 3">
    <name type="scientific">Paractinoplanes bogorensis</name>
    <dbReference type="NCBI Taxonomy" id="1610840"/>
    <lineage>
        <taxon>Bacteria</taxon>
        <taxon>Bacillati</taxon>
        <taxon>Actinomycetota</taxon>
        <taxon>Actinomycetes</taxon>
        <taxon>Micromonosporales</taxon>
        <taxon>Micromonosporaceae</taxon>
        <taxon>Paractinoplanes</taxon>
    </lineage>
</organism>
<dbReference type="InterPro" id="IPR029063">
    <property type="entry name" value="SAM-dependent_MTases_sf"/>
</dbReference>
<feature type="domain" description="Methyltransferase type 11" evidence="1">
    <location>
        <begin position="42"/>
        <end position="139"/>
    </location>
</feature>
<accession>A0ABS5Z0J6</accession>
<dbReference type="GO" id="GO:0008168">
    <property type="term" value="F:methyltransferase activity"/>
    <property type="evidence" value="ECO:0007669"/>
    <property type="project" value="UniProtKB-KW"/>
</dbReference>
<gene>
    <name evidence="2" type="ORF">KOI35_37460</name>
</gene>
<evidence type="ECO:0000313" key="2">
    <source>
        <dbReference type="EMBL" id="MBU2669215.1"/>
    </source>
</evidence>
<dbReference type="CDD" id="cd02440">
    <property type="entry name" value="AdoMet_MTases"/>
    <property type="match status" value="1"/>
</dbReference>
<keyword evidence="2" id="KW-0808">Transferase</keyword>
<keyword evidence="3" id="KW-1185">Reference proteome</keyword>
<evidence type="ECO:0000313" key="3">
    <source>
        <dbReference type="Proteomes" id="UP001519654"/>
    </source>
</evidence>
<protein>
    <submittedName>
        <fullName evidence="2">Methyltransferase domain-containing protein</fullName>
    </submittedName>
</protein>